<dbReference type="AlphaFoldDB" id="A2DYV9"/>
<protein>
    <submittedName>
        <fullName evidence="3">Uncharacterized protein</fullName>
    </submittedName>
</protein>
<feature type="transmembrane region" description="Helical" evidence="2">
    <location>
        <begin position="103"/>
        <end position="128"/>
    </location>
</feature>
<organism evidence="3 4">
    <name type="scientific">Trichomonas vaginalis (strain ATCC PRA-98 / G3)</name>
    <dbReference type="NCBI Taxonomy" id="412133"/>
    <lineage>
        <taxon>Eukaryota</taxon>
        <taxon>Metamonada</taxon>
        <taxon>Parabasalia</taxon>
        <taxon>Trichomonadida</taxon>
        <taxon>Trichomonadidae</taxon>
        <taxon>Trichomonas</taxon>
    </lineage>
</organism>
<keyword evidence="4" id="KW-1185">Reference proteome</keyword>
<dbReference type="RefSeq" id="XP_001326593.1">
    <property type="nucleotide sequence ID" value="XM_001326558.1"/>
</dbReference>
<gene>
    <name evidence="3" type="ORF">TVAG_255620</name>
</gene>
<feature type="transmembrane region" description="Helical" evidence="2">
    <location>
        <begin position="641"/>
        <end position="664"/>
    </location>
</feature>
<feature type="region of interest" description="Disordered" evidence="1">
    <location>
        <begin position="578"/>
        <end position="608"/>
    </location>
</feature>
<keyword evidence="2" id="KW-0812">Transmembrane</keyword>
<feature type="transmembrane region" description="Helical" evidence="2">
    <location>
        <begin position="219"/>
        <end position="238"/>
    </location>
</feature>
<feature type="transmembrane region" description="Helical" evidence="2">
    <location>
        <begin position="175"/>
        <end position="198"/>
    </location>
</feature>
<dbReference type="KEGG" id="tva:4772370"/>
<feature type="region of interest" description="Disordered" evidence="1">
    <location>
        <begin position="1"/>
        <end position="21"/>
    </location>
</feature>
<dbReference type="InParanoid" id="A2DYV9"/>
<feature type="transmembrane region" description="Helical" evidence="2">
    <location>
        <begin position="306"/>
        <end position="328"/>
    </location>
</feature>
<dbReference type="Proteomes" id="UP000001542">
    <property type="component" value="Unassembled WGS sequence"/>
</dbReference>
<name>A2DYV9_TRIV3</name>
<evidence type="ECO:0000313" key="4">
    <source>
        <dbReference type="Proteomes" id="UP000001542"/>
    </source>
</evidence>
<keyword evidence="2" id="KW-1133">Transmembrane helix</keyword>
<dbReference type="VEuPathDB" id="TrichDB:TVAGG3_0869660"/>
<evidence type="ECO:0000256" key="1">
    <source>
        <dbReference type="SAM" id="MobiDB-lite"/>
    </source>
</evidence>
<evidence type="ECO:0000313" key="3">
    <source>
        <dbReference type="EMBL" id="EAY14370.1"/>
    </source>
</evidence>
<dbReference type="EMBL" id="DS113271">
    <property type="protein sequence ID" value="EAY14370.1"/>
    <property type="molecule type" value="Genomic_DNA"/>
</dbReference>
<dbReference type="SMR" id="A2DYV9"/>
<feature type="transmembrane region" description="Helical" evidence="2">
    <location>
        <begin position="244"/>
        <end position="259"/>
    </location>
</feature>
<sequence length="778" mass="89400">MNQVNAVPPSQSGSTRSQTSNIEIKQSESTVSLLFPLFSAVFQNAKIPVAFSMLFLMMFFFQALCVSYWPWDRYWSVYNNNYSIKLLKEIFFFVPQPATPTGYIILSCIIFGINVISCSLIAFQVAYYHLTRKFINFLNYPIRAYFDTILVGTMVPCLVDFGECFLLIAKGSKNAMVIVSMVLFFFSLIFELSSFILVQSFAAKSICINPSPMLNFDPTIMTSTLIAMIVSILSFFLLLLFEDWAPLFAIVIHICIYIYEEYYLEKHLPFVDVFTNSMSFGWFIGCLIGDVLMFILHFATKVNYKIPMILIFVSFLFFTFIGMVVNTIKVKKIVGLLMRVNKTPEDANEYYRELNLDQDMSKALLYFKIAFQNYCPCYYDMTLANFIAENFDEEIIIATVLQIITFFPMETRLQSRFQLLLMKRRKLSVPAQFLLFQIEAIKSLRQFSASSLAKLKLVDLKTMSRNCENMTKSGLDMKEAKIDYFEQLAQKTTRARVIWTESLMQQPNNARFYEEYTRYLIEAESDFKEGLAMKNKQTLLEAGANFSIDLSFRSMVENFPKYLTDGIIDTKGKILQMQHKGPKENSSANNSVSTNNSQSASSGSESTELDDSVMEFLGKSTLKMARPRLALHSMLETKIPLSVSIVKPVATIIVIYVIVMFISFDVYTNSVLHEHVGTMKFLEYFSQMRFNTALSTINIIIEYGREHGIFDKYNNQMLTMFKTDDHYYIDMFVNMLPLIVSFTSSSSSNFGAFINLVTNYSLQGYDISSFKKHFGIQI</sequence>
<proteinExistence type="predicted"/>
<dbReference type="VEuPathDB" id="TrichDB:TVAG_255620"/>
<feature type="transmembrane region" description="Helical" evidence="2">
    <location>
        <begin position="49"/>
        <end position="71"/>
    </location>
</feature>
<feature type="compositionally biased region" description="Low complexity" evidence="1">
    <location>
        <begin position="585"/>
        <end position="606"/>
    </location>
</feature>
<reference evidence="3" key="1">
    <citation type="submission" date="2006-10" db="EMBL/GenBank/DDBJ databases">
        <authorList>
            <person name="Amadeo P."/>
            <person name="Zhao Q."/>
            <person name="Wortman J."/>
            <person name="Fraser-Liggett C."/>
            <person name="Carlton J."/>
        </authorList>
    </citation>
    <scope>NUCLEOTIDE SEQUENCE</scope>
    <source>
        <strain evidence="3">G3</strain>
    </source>
</reference>
<feature type="transmembrane region" description="Helical" evidence="2">
    <location>
        <begin position="280"/>
        <end position="300"/>
    </location>
</feature>
<reference evidence="3" key="2">
    <citation type="journal article" date="2007" name="Science">
        <title>Draft genome sequence of the sexually transmitted pathogen Trichomonas vaginalis.</title>
        <authorList>
            <person name="Carlton J.M."/>
            <person name="Hirt R.P."/>
            <person name="Silva J.C."/>
            <person name="Delcher A.L."/>
            <person name="Schatz M."/>
            <person name="Zhao Q."/>
            <person name="Wortman J.R."/>
            <person name="Bidwell S.L."/>
            <person name="Alsmark U.C.M."/>
            <person name="Besteiro S."/>
            <person name="Sicheritz-Ponten T."/>
            <person name="Noel C.J."/>
            <person name="Dacks J.B."/>
            <person name="Foster P.G."/>
            <person name="Simillion C."/>
            <person name="Van de Peer Y."/>
            <person name="Miranda-Saavedra D."/>
            <person name="Barton G.J."/>
            <person name="Westrop G.D."/>
            <person name="Mueller S."/>
            <person name="Dessi D."/>
            <person name="Fiori P.L."/>
            <person name="Ren Q."/>
            <person name="Paulsen I."/>
            <person name="Zhang H."/>
            <person name="Bastida-Corcuera F.D."/>
            <person name="Simoes-Barbosa A."/>
            <person name="Brown M.T."/>
            <person name="Hayes R.D."/>
            <person name="Mukherjee M."/>
            <person name="Okumura C.Y."/>
            <person name="Schneider R."/>
            <person name="Smith A.J."/>
            <person name="Vanacova S."/>
            <person name="Villalvazo M."/>
            <person name="Haas B.J."/>
            <person name="Pertea M."/>
            <person name="Feldblyum T.V."/>
            <person name="Utterback T.R."/>
            <person name="Shu C.L."/>
            <person name="Osoegawa K."/>
            <person name="de Jong P.J."/>
            <person name="Hrdy I."/>
            <person name="Horvathova L."/>
            <person name="Zubacova Z."/>
            <person name="Dolezal P."/>
            <person name="Malik S.B."/>
            <person name="Logsdon J.M. Jr."/>
            <person name="Henze K."/>
            <person name="Gupta A."/>
            <person name="Wang C.C."/>
            <person name="Dunne R.L."/>
            <person name="Upcroft J.A."/>
            <person name="Upcroft P."/>
            <person name="White O."/>
            <person name="Salzberg S.L."/>
            <person name="Tang P."/>
            <person name="Chiu C.-H."/>
            <person name="Lee Y.-S."/>
            <person name="Embley T.M."/>
            <person name="Coombs G.H."/>
            <person name="Mottram J.C."/>
            <person name="Tachezy J."/>
            <person name="Fraser-Liggett C.M."/>
            <person name="Johnson P.J."/>
        </authorList>
    </citation>
    <scope>NUCLEOTIDE SEQUENCE [LARGE SCALE GENOMIC DNA]</scope>
    <source>
        <strain evidence="3">G3</strain>
    </source>
</reference>
<evidence type="ECO:0000256" key="2">
    <source>
        <dbReference type="SAM" id="Phobius"/>
    </source>
</evidence>
<keyword evidence="2" id="KW-0472">Membrane</keyword>
<accession>A2DYV9</accession>